<dbReference type="EMBL" id="CAJVPT010018717">
    <property type="protein sequence ID" value="CAG8636368.1"/>
    <property type="molecule type" value="Genomic_DNA"/>
</dbReference>
<reference evidence="1" key="1">
    <citation type="submission" date="2021-06" db="EMBL/GenBank/DDBJ databases">
        <authorList>
            <person name="Kallberg Y."/>
            <person name="Tangrot J."/>
            <person name="Rosling A."/>
        </authorList>
    </citation>
    <scope>NUCLEOTIDE SEQUENCE</scope>
    <source>
        <strain evidence="1">CL356</strain>
    </source>
</reference>
<name>A0ACA9N5Y5_9GLOM</name>
<gene>
    <name evidence="1" type="ORF">ACOLOM_LOCUS7801</name>
</gene>
<evidence type="ECO:0000313" key="1">
    <source>
        <dbReference type="EMBL" id="CAG8636368.1"/>
    </source>
</evidence>
<sequence>GLSSDPIIHGTGSGDETDHSGRLSHVSVKSFQSTQTNGSLGLNTPPPTEVDEDYRATRRRLAREARKADELAAALPQRLRSSTIRGDSPSQPTPVATRPAAMALFETLSSSPASISSVQPSSSPFTSRHAPRDSSASRPSPSIEDNSSRIEILRRNSSLSGSDRSLSRPRPSSNDETQILRDQYEGWKSNIRDHSDAVFRNAEKQLEESKVRFQKEQQEKHARAQALFVAQQEKLYHQLSRNRAGSAGSAALNIAPGSSHPRSGSFAMPGQGHGLPSSASPTLQRGVHPSSPVPPSISPNHPLQSKQSQTFQMAATTSSHAPLHRSQSRTWLPAGASPSVKQTTDFGNRHSGGSSDTDEAENAVEDDESDAPIQFAQHKGSLPISIPNSTAGHRRTSSQIHTGATTMSETLPLLHSLVGPSQHAHRVVGQARQARLLIPR</sequence>
<organism evidence="1 2">
    <name type="scientific">Acaulospora colombiana</name>
    <dbReference type="NCBI Taxonomy" id="27376"/>
    <lineage>
        <taxon>Eukaryota</taxon>
        <taxon>Fungi</taxon>
        <taxon>Fungi incertae sedis</taxon>
        <taxon>Mucoromycota</taxon>
        <taxon>Glomeromycotina</taxon>
        <taxon>Glomeromycetes</taxon>
        <taxon>Diversisporales</taxon>
        <taxon>Acaulosporaceae</taxon>
        <taxon>Acaulospora</taxon>
    </lineage>
</organism>
<comment type="caution">
    <text evidence="1">The sequence shown here is derived from an EMBL/GenBank/DDBJ whole genome shotgun (WGS) entry which is preliminary data.</text>
</comment>
<protein>
    <submittedName>
        <fullName evidence="1">15628_t:CDS:1</fullName>
    </submittedName>
</protein>
<feature type="non-terminal residue" evidence="1">
    <location>
        <position position="1"/>
    </location>
</feature>
<keyword evidence="2" id="KW-1185">Reference proteome</keyword>
<evidence type="ECO:0000313" key="2">
    <source>
        <dbReference type="Proteomes" id="UP000789525"/>
    </source>
</evidence>
<proteinExistence type="predicted"/>
<accession>A0ACA9N5Y5</accession>
<dbReference type="Proteomes" id="UP000789525">
    <property type="component" value="Unassembled WGS sequence"/>
</dbReference>